<sequence>MASKRERQPNWSISEITLLQELVEKDEFVLKSKQTNTLTNNKKNEKWAEICSKINAMGLQKRTMKQVIYKWGNLQQNAKKIYNEVKKQRKLTGGGPAPKPPSAVEEKIIEMMKDRPNFSGISCGFESTMPPVFEIGLVEKAKNMHAEIQSYLENYTESYNLPRANDVHLIPFLEPSVESSYSENQIDELVNFLCSKYPSLQDISSRDISSLIHNIVQFIVNYRQGGTPNGSFVESELDNSQQPCFSACVGDGQTGSVSSMFPESSFTSIPRSSTASTSSIALISLTEDFAVEEDTSSSGIAKKPDGKRKRVSLGDLQTMQYEVLEKQKSQADLLTTKLKMEINREKLETKNLKLRNTKLRLEIRMLKQSVQSEENAMLALSAVQSDNYCS</sequence>
<dbReference type="EMBL" id="CAJPWZ010001666">
    <property type="protein sequence ID" value="CAG2220605.1"/>
    <property type="molecule type" value="Genomic_DNA"/>
</dbReference>
<proteinExistence type="predicted"/>
<dbReference type="PANTHER" id="PTHR23098">
    <property type="entry name" value="AGAP001331-PA-RELATED"/>
    <property type="match status" value="1"/>
</dbReference>
<evidence type="ECO:0000259" key="2">
    <source>
        <dbReference type="Pfam" id="PF13873"/>
    </source>
</evidence>
<name>A0A8S3SV92_MYTED</name>
<accession>A0A8S3SV92</accession>
<comment type="caution">
    <text evidence="3">The sequence shown here is derived from an EMBL/GenBank/DDBJ whole genome shotgun (WGS) entry which is preliminary data.</text>
</comment>
<evidence type="ECO:0000313" key="4">
    <source>
        <dbReference type="Proteomes" id="UP000683360"/>
    </source>
</evidence>
<reference evidence="3" key="1">
    <citation type="submission" date="2021-03" db="EMBL/GenBank/DDBJ databases">
        <authorList>
            <person name="Bekaert M."/>
        </authorList>
    </citation>
    <scope>NUCLEOTIDE SEQUENCE</scope>
</reference>
<dbReference type="GO" id="GO:0005634">
    <property type="term" value="C:nucleus"/>
    <property type="evidence" value="ECO:0007669"/>
    <property type="project" value="TreeGrafter"/>
</dbReference>
<keyword evidence="4" id="KW-1185">Reference proteome</keyword>
<dbReference type="PANTHER" id="PTHR23098:SF16">
    <property type="entry name" value="REGULATORY PROTEIN ZESTE"/>
    <property type="match status" value="1"/>
</dbReference>
<evidence type="ECO:0000256" key="1">
    <source>
        <dbReference type="SAM" id="Coils"/>
    </source>
</evidence>
<organism evidence="3 4">
    <name type="scientific">Mytilus edulis</name>
    <name type="common">Blue mussel</name>
    <dbReference type="NCBI Taxonomy" id="6550"/>
    <lineage>
        <taxon>Eukaryota</taxon>
        <taxon>Metazoa</taxon>
        <taxon>Spiralia</taxon>
        <taxon>Lophotrochozoa</taxon>
        <taxon>Mollusca</taxon>
        <taxon>Bivalvia</taxon>
        <taxon>Autobranchia</taxon>
        <taxon>Pteriomorphia</taxon>
        <taxon>Mytilida</taxon>
        <taxon>Mytiloidea</taxon>
        <taxon>Mytilidae</taxon>
        <taxon>Mytilinae</taxon>
        <taxon>Mytilus</taxon>
    </lineage>
</organism>
<dbReference type="InterPro" id="IPR028002">
    <property type="entry name" value="Myb_DNA-bind_5"/>
</dbReference>
<dbReference type="Proteomes" id="UP000683360">
    <property type="component" value="Unassembled WGS sequence"/>
</dbReference>
<dbReference type="AlphaFoldDB" id="A0A8S3SV92"/>
<feature type="domain" description="Myb/SANT-like DNA-binding" evidence="2">
    <location>
        <begin position="7"/>
        <end position="81"/>
    </location>
</feature>
<dbReference type="OrthoDB" id="6174024at2759"/>
<dbReference type="Pfam" id="PF13873">
    <property type="entry name" value="Myb_DNA-bind_5"/>
    <property type="match status" value="1"/>
</dbReference>
<protein>
    <recommendedName>
        <fullName evidence="2">Myb/SANT-like DNA-binding domain-containing protein</fullName>
    </recommendedName>
</protein>
<feature type="coiled-coil region" evidence="1">
    <location>
        <begin position="337"/>
        <end position="376"/>
    </location>
</feature>
<gene>
    <name evidence="3" type="ORF">MEDL_34145</name>
</gene>
<evidence type="ECO:0000313" key="3">
    <source>
        <dbReference type="EMBL" id="CAG2220605.1"/>
    </source>
</evidence>
<keyword evidence="1" id="KW-0175">Coiled coil</keyword>